<dbReference type="InterPro" id="IPR008983">
    <property type="entry name" value="Tumour_necrosis_fac-like_dom"/>
</dbReference>
<evidence type="ECO:0000256" key="2">
    <source>
        <dbReference type="ARBA" id="ARBA00022525"/>
    </source>
</evidence>
<evidence type="ECO:0000313" key="5">
    <source>
        <dbReference type="Proteomes" id="UP000202511"/>
    </source>
</evidence>
<evidence type="ECO:0000256" key="1">
    <source>
        <dbReference type="ARBA" id="ARBA00004613"/>
    </source>
</evidence>
<comment type="subcellular location">
    <subcellularLocation>
        <location evidence="1">Secreted</location>
    </subcellularLocation>
</comment>
<dbReference type="KEGG" id="vg:23462497"/>
<dbReference type="Proteomes" id="UP000202511">
    <property type="component" value="Segment"/>
</dbReference>
<feature type="compositionally biased region" description="Pro residues" evidence="3">
    <location>
        <begin position="125"/>
        <end position="152"/>
    </location>
</feature>
<dbReference type="RefSeq" id="YP_009119815.1">
    <property type="nucleotide sequence ID" value="NC_026440.1"/>
</dbReference>
<dbReference type="SUPFAM" id="SSF49842">
    <property type="entry name" value="TNF-like"/>
    <property type="match status" value="1"/>
</dbReference>
<feature type="region of interest" description="Disordered" evidence="3">
    <location>
        <begin position="1"/>
        <end position="29"/>
    </location>
</feature>
<dbReference type="EMBL" id="KP136319">
    <property type="protein sequence ID" value="AJF97580.1"/>
    <property type="molecule type" value="Genomic_DNA"/>
</dbReference>
<dbReference type="PANTHER" id="PTHR15427">
    <property type="entry name" value="EMILIN ELASTIN MICROFIBRIL INTERFACE-LOCATED PROTEIN ELASTIN MICROFIBRIL INTERFACER"/>
    <property type="match status" value="1"/>
</dbReference>
<protein>
    <submittedName>
        <fullName evidence="4">TNL-like C1q domain motif-containing protein</fullName>
    </submittedName>
</protein>
<reference evidence="4 5" key="1">
    <citation type="journal article" date="2015" name="Parasitol. Res.">
        <title>Viruses in close associations with free-living amoebae.</title>
        <authorList>
            <person name="Scheid P."/>
        </authorList>
    </citation>
    <scope>NUCLEOTIDE SEQUENCE [LARGE SCALE GENOMIC DNA]</scope>
    <source>
        <strain evidence="4">KlaHel</strain>
    </source>
</reference>
<name>A0A0B5J6Z6_9VIRU</name>
<organism evidence="4 5">
    <name type="scientific">Pandoravirus inopinatum</name>
    <dbReference type="NCBI Taxonomy" id="1605721"/>
    <lineage>
        <taxon>Viruses</taxon>
        <taxon>Pandoravirus</taxon>
    </lineage>
</organism>
<dbReference type="Gene3D" id="2.60.120.40">
    <property type="match status" value="1"/>
</dbReference>
<dbReference type="Pfam" id="PF01391">
    <property type="entry name" value="Collagen"/>
    <property type="match status" value="1"/>
</dbReference>
<proteinExistence type="predicted"/>
<evidence type="ECO:0000313" key="4">
    <source>
        <dbReference type="EMBL" id="AJF97580.1"/>
    </source>
</evidence>
<dbReference type="InterPro" id="IPR050392">
    <property type="entry name" value="Collagen/C1q_domain"/>
</dbReference>
<feature type="region of interest" description="Disordered" evidence="3">
    <location>
        <begin position="87"/>
        <end position="152"/>
    </location>
</feature>
<dbReference type="GeneID" id="23462497"/>
<feature type="compositionally biased region" description="Low complexity" evidence="3">
    <location>
        <begin position="99"/>
        <end position="123"/>
    </location>
</feature>
<sequence length="303" mass="30911">MPHHVPSSLGATTKRIPPPPKSCTSDVRQDSRFFFDQGRRPIEPAQGARRSLWVAQWRKQTIMSDPRRPVSHPCCAASLPACAPVVTGTRGPPGPPGLRGPAGPTGPTGVPGPAGAPGSQGPVGLPGPPGPAGVPGAAGPPGPPGVPGPPPVTLAFRADGVAAQAVATTAPIQVLYENQLYDLQDGVVADNYNPVTSTFTAPLDGTYRFAANANGTRITGQPTIVLSLVSSNVTQPPSQRWFTAFDAVDVADTYGATVDGDFTLVAGDTVTVTIAGEDGTLFTLGDAATINRTFSGSLIAETP</sequence>
<evidence type="ECO:0000256" key="3">
    <source>
        <dbReference type="SAM" id="MobiDB-lite"/>
    </source>
</evidence>
<accession>A0A0B5J6Z6</accession>
<dbReference type="InterPro" id="IPR008160">
    <property type="entry name" value="Collagen"/>
</dbReference>
<keyword evidence="2" id="KW-0964">Secreted</keyword>
<dbReference type="PANTHER" id="PTHR15427:SF33">
    <property type="entry name" value="COLLAGEN IV NC1 DOMAIN-CONTAINING PROTEIN"/>
    <property type="match status" value="1"/>
</dbReference>